<dbReference type="Proteomes" id="UP000789831">
    <property type="component" value="Unassembled WGS sequence"/>
</dbReference>
<reference evidence="2" key="1">
    <citation type="submission" date="2021-06" db="EMBL/GenBank/DDBJ databases">
        <authorList>
            <person name="Kallberg Y."/>
            <person name="Tangrot J."/>
            <person name="Rosling A."/>
        </authorList>
    </citation>
    <scope>NUCLEOTIDE SEQUENCE</scope>
    <source>
        <strain evidence="2">MT106</strain>
    </source>
</reference>
<dbReference type="AlphaFoldDB" id="A0A9N9B5Z2"/>
<name>A0A9N9B5Z2_9GLOM</name>
<accession>A0A9N9B5Z2</accession>
<feature type="region of interest" description="Disordered" evidence="1">
    <location>
        <begin position="27"/>
        <end position="76"/>
    </location>
</feature>
<dbReference type="EMBL" id="CAJVPL010001100">
    <property type="protein sequence ID" value="CAG8552604.1"/>
    <property type="molecule type" value="Genomic_DNA"/>
</dbReference>
<evidence type="ECO:0000313" key="3">
    <source>
        <dbReference type="Proteomes" id="UP000789831"/>
    </source>
</evidence>
<sequence length="93" mass="10684">MLVRLNGRPNNEKNIVTVTNFGDSANKQEYEQCARDRVRREQQLEEEEERKRKGLKPKPADDVLDEDGPRDLLTARTEKVVLDANLDPVGSKH</sequence>
<organism evidence="2 3">
    <name type="scientific">Ambispora gerdemannii</name>
    <dbReference type="NCBI Taxonomy" id="144530"/>
    <lineage>
        <taxon>Eukaryota</taxon>
        <taxon>Fungi</taxon>
        <taxon>Fungi incertae sedis</taxon>
        <taxon>Mucoromycota</taxon>
        <taxon>Glomeromycotina</taxon>
        <taxon>Glomeromycetes</taxon>
        <taxon>Archaeosporales</taxon>
        <taxon>Ambisporaceae</taxon>
        <taxon>Ambispora</taxon>
    </lineage>
</organism>
<evidence type="ECO:0000313" key="2">
    <source>
        <dbReference type="EMBL" id="CAG8552604.1"/>
    </source>
</evidence>
<keyword evidence="3" id="KW-1185">Reference proteome</keyword>
<protein>
    <submittedName>
        <fullName evidence="2">3607_t:CDS:1</fullName>
    </submittedName>
</protein>
<proteinExistence type="predicted"/>
<evidence type="ECO:0000256" key="1">
    <source>
        <dbReference type="SAM" id="MobiDB-lite"/>
    </source>
</evidence>
<gene>
    <name evidence="2" type="ORF">AGERDE_LOCUS6743</name>
</gene>
<feature type="compositionally biased region" description="Basic and acidic residues" evidence="1">
    <location>
        <begin position="27"/>
        <end position="43"/>
    </location>
</feature>
<dbReference type="OrthoDB" id="30343at2759"/>
<comment type="caution">
    <text evidence="2">The sequence shown here is derived from an EMBL/GenBank/DDBJ whole genome shotgun (WGS) entry which is preliminary data.</text>
</comment>